<dbReference type="Pfam" id="PF00097">
    <property type="entry name" value="zf-C3HC4"/>
    <property type="match status" value="1"/>
</dbReference>
<protein>
    <recommendedName>
        <fullName evidence="6">RING-type domain-containing protein</fullName>
    </recommendedName>
</protein>
<accession>A0A6A4H5J1</accession>
<feature type="region of interest" description="Disordered" evidence="5">
    <location>
        <begin position="407"/>
        <end position="427"/>
    </location>
</feature>
<evidence type="ECO:0000259" key="6">
    <source>
        <dbReference type="PROSITE" id="PS50089"/>
    </source>
</evidence>
<feature type="domain" description="RING-type" evidence="6">
    <location>
        <begin position="136"/>
        <end position="192"/>
    </location>
</feature>
<dbReference type="InterPro" id="IPR018957">
    <property type="entry name" value="Znf_C3HC4_RING-type"/>
</dbReference>
<keyword evidence="1" id="KW-0479">Metal-binding</keyword>
<dbReference type="Proteomes" id="UP000799118">
    <property type="component" value="Unassembled WGS sequence"/>
</dbReference>
<feature type="region of interest" description="Disordered" evidence="5">
    <location>
        <begin position="493"/>
        <end position="534"/>
    </location>
</feature>
<keyword evidence="8" id="KW-1185">Reference proteome</keyword>
<reference evidence="7" key="1">
    <citation type="journal article" date="2019" name="Environ. Microbiol.">
        <title>Fungal ecological strategies reflected in gene transcription - a case study of two litter decomposers.</title>
        <authorList>
            <person name="Barbi F."/>
            <person name="Kohler A."/>
            <person name="Barry K."/>
            <person name="Baskaran P."/>
            <person name="Daum C."/>
            <person name="Fauchery L."/>
            <person name="Ihrmark K."/>
            <person name="Kuo A."/>
            <person name="LaButti K."/>
            <person name="Lipzen A."/>
            <person name="Morin E."/>
            <person name="Grigoriev I.V."/>
            <person name="Henrissat B."/>
            <person name="Lindahl B."/>
            <person name="Martin F."/>
        </authorList>
    </citation>
    <scope>NUCLEOTIDE SEQUENCE</scope>
    <source>
        <strain evidence="7">JB14</strain>
    </source>
</reference>
<evidence type="ECO:0000256" key="1">
    <source>
        <dbReference type="ARBA" id="ARBA00022723"/>
    </source>
</evidence>
<dbReference type="PROSITE" id="PS50089">
    <property type="entry name" value="ZF_RING_2"/>
    <property type="match status" value="1"/>
</dbReference>
<feature type="compositionally biased region" description="Polar residues" evidence="5">
    <location>
        <begin position="1"/>
        <end position="16"/>
    </location>
</feature>
<sequence length="534" mass="59765">MSSRPGSSEVLGTSVSTRKRPGSDDLCDTDGPSLKKLKSEPESSNPKKDKKKRKKKKKKVSVVTAVAPILKRTVTSRPSASRAPADEIEGKMGQQPPPEASVEVPAQVVPEPDSDTSVAVIEKLNAELATKSTASPYCLDLLYKPFALAPCGHIACYSCLMSWFSRPTEDGAGPSARQPPIWIRRKTCPHCRATVREPPVEVWAIKNMVTSLVGTGLLVGIPPPPEPETAETGETANKDELWKNIFYPHRPRHQPSHLASPEDVGIRDEADGGVYRCTDCMHEIVNGVCTNCDRIYAGHPRDIDFSDDDEDMEVFYDIYDGGFDLDEEEAIQHDIGGVGWQIAHVARLFEGSEDEEDVYHLPDLDFIDDGDVDLGERAEDDAHGDVEVHELGLGHAQEPTEVIEVASEDEDDQPHIRAPRRGGNHAQRTINMLSEDEDDEDEEDIHAGIAYIDPPPTGRRRERIVIFDSEDDDEEDGDQWSSSLRDRRFLEISDAEEEEDRHGHEDMYFEADDDDLHHRDDYDEEDDYSYTDYY</sequence>
<organism evidence="7 8">
    <name type="scientific">Gymnopus androsaceus JB14</name>
    <dbReference type="NCBI Taxonomy" id="1447944"/>
    <lineage>
        <taxon>Eukaryota</taxon>
        <taxon>Fungi</taxon>
        <taxon>Dikarya</taxon>
        <taxon>Basidiomycota</taxon>
        <taxon>Agaricomycotina</taxon>
        <taxon>Agaricomycetes</taxon>
        <taxon>Agaricomycetidae</taxon>
        <taxon>Agaricales</taxon>
        <taxon>Marasmiineae</taxon>
        <taxon>Omphalotaceae</taxon>
        <taxon>Gymnopus</taxon>
    </lineage>
</organism>
<feature type="compositionally biased region" description="Acidic residues" evidence="5">
    <location>
        <begin position="522"/>
        <end position="534"/>
    </location>
</feature>
<feature type="region of interest" description="Disordered" evidence="5">
    <location>
        <begin position="1"/>
        <end position="101"/>
    </location>
</feature>
<evidence type="ECO:0000256" key="3">
    <source>
        <dbReference type="ARBA" id="ARBA00022833"/>
    </source>
</evidence>
<evidence type="ECO:0000256" key="5">
    <source>
        <dbReference type="SAM" id="MobiDB-lite"/>
    </source>
</evidence>
<dbReference type="InterPro" id="IPR001841">
    <property type="entry name" value="Znf_RING"/>
</dbReference>
<keyword evidence="3" id="KW-0862">Zinc</keyword>
<dbReference type="Gene3D" id="3.30.40.10">
    <property type="entry name" value="Zinc/RING finger domain, C3HC4 (zinc finger)"/>
    <property type="match status" value="1"/>
</dbReference>
<dbReference type="EMBL" id="ML769591">
    <property type="protein sequence ID" value="KAE9392614.1"/>
    <property type="molecule type" value="Genomic_DNA"/>
</dbReference>
<gene>
    <name evidence="7" type="ORF">BT96DRAFT_924596</name>
</gene>
<evidence type="ECO:0000256" key="4">
    <source>
        <dbReference type="PROSITE-ProRule" id="PRU00175"/>
    </source>
</evidence>
<evidence type="ECO:0000256" key="2">
    <source>
        <dbReference type="ARBA" id="ARBA00022771"/>
    </source>
</evidence>
<feature type="compositionally biased region" description="Basic and acidic residues" evidence="5">
    <location>
        <begin position="37"/>
        <end position="47"/>
    </location>
</feature>
<keyword evidence="2 4" id="KW-0863">Zinc-finger</keyword>
<dbReference type="OrthoDB" id="6105938at2759"/>
<evidence type="ECO:0000313" key="8">
    <source>
        <dbReference type="Proteomes" id="UP000799118"/>
    </source>
</evidence>
<dbReference type="InterPro" id="IPR013083">
    <property type="entry name" value="Znf_RING/FYVE/PHD"/>
</dbReference>
<proteinExistence type="predicted"/>
<dbReference type="AlphaFoldDB" id="A0A6A4H5J1"/>
<name>A0A6A4H5J1_9AGAR</name>
<dbReference type="GO" id="GO:0008270">
    <property type="term" value="F:zinc ion binding"/>
    <property type="evidence" value="ECO:0007669"/>
    <property type="project" value="UniProtKB-KW"/>
</dbReference>
<evidence type="ECO:0000313" key="7">
    <source>
        <dbReference type="EMBL" id="KAE9392614.1"/>
    </source>
</evidence>
<feature type="compositionally biased region" description="Basic residues" evidence="5">
    <location>
        <begin position="48"/>
        <end position="60"/>
    </location>
</feature>
<dbReference type="SUPFAM" id="SSF57850">
    <property type="entry name" value="RING/U-box"/>
    <property type="match status" value="1"/>
</dbReference>